<gene>
    <name evidence="1" type="ORF">DPMN_061070</name>
</gene>
<sequence>MWKRSVIALIYYSDDMCDAVKTRRKFLRLALFVNTMNCDDVKKDDVIANAARTLGISGPCC</sequence>
<dbReference type="AlphaFoldDB" id="A0A9D4C6B8"/>
<dbReference type="EMBL" id="JAIWYP010000013">
    <property type="protein sequence ID" value="KAH3718268.1"/>
    <property type="molecule type" value="Genomic_DNA"/>
</dbReference>
<evidence type="ECO:0000313" key="1">
    <source>
        <dbReference type="EMBL" id="KAH3718268.1"/>
    </source>
</evidence>
<proteinExistence type="predicted"/>
<name>A0A9D4C6B8_DREPO</name>
<accession>A0A9D4C6B8</accession>
<reference evidence="1" key="1">
    <citation type="journal article" date="2019" name="bioRxiv">
        <title>The Genome of the Zebra Mussel, Dreissena polymorpha: A Resource for Invasive Species Research.</title>
        <authorList>
            <person name="McCartney M.A."/>
            <person name="Auch B."/>
            <person name="Kono T."/>
            <person name="Mallez S."/>
            <person name="Zhang Y."/>
            <person name="Obille A."/>
            <person name="Becker A."/>
            <person name="Abrahante J.E."/>
            <person name="Garbe J."/>
            <person name="Badalamenti J.P."/>
            <person name="Herman A."/>
            <person name="Mangelson H."/>
            <person name="Liachko I."/>
            <person name="Sullivan S."/>
            <person name="Sone E.D."/>
            <person name="Koren S."/>
            <person name="Silverstein K.A.T."/>
            <person name="Beckman K.B."/>
            <person name="Gohl D.M."/>
        </authorList>
    </citation>
    <scope>NUCLEOTIDE SEQUENCE</scope>
    <source>
        <strain evidence="1">Duluth1</strain>
        <tissue evidence="1">Whole animal</tissue>
    </source>
</reference>
<evidence type="ECO:0000313" key="2">
    <source>
        <dbReference type="Proteomes" id="UP000828390"/>
    </source>
</evidence>
<reference evidence="1" key="2">
    <citation type="submission" date="2020-11" db="EMBL/GenBank/DDBJ databases">
        <authorList>
            <person name="McCartney M.A."/>
            <person name="Auch B."/>
            <person name="Kono T."/>
            <person name="Mallez S."/>
            <person name="Becker A."/>
            <person name="Gohl D.M."/>
            <person name="Silverstein K.A.T."/>
            <person name="Koren S."/>
            <person name="Bechman K.B."/>
            <person name="Herman A."/>
            <person name="Abrahante J.E."/>
            <person name="Garbe J."/>
        </authorList>
    </citation>
    <scope>NUCLEOTIDE SEQUENCE</scope>
    <source>
        <strain evidence="1">Duluth1</strain>
        <tissue evidence="1">Whole animal</tissue>
    </source>
</reference>
<organism evidence="1 2">
    <name type="scientific">Dreissena polymorpha</name>
    <name type="common">Zebra mussel</name>
    <name type="synonym">Mytilus polymorpha</name>
    <dbReference type="NCBI Taxonomy" id="45954"/>
    <lineage>
        <taxon>Eukaryota</taxon>
        <taxon>Metazoa</taxon>
        <taxon>Spiralia</taxon>
        <taxon>Lophotrochozoa</taxon>
        <taxon>Mollusca</taxon>
        <taxon>Bivalvia</taxon>
        <taxon>Autobranchia</taxon>
        <taxon>Heteroconchia</taxon>
        <taxon>Euheterodonta</taxon>
        <taxon>Imparidentia</taxon>
        <taxon>Neoheterodontei</taxon>
        <taxon>Myida</taxon>
        <taxon>Dreissenoidea</taxon>
        <taxon>Dreissenidae</taxon>
        <taxon>Dreissena</taxon>
    </lineage>
</organism>
<comment type="caution">
    <text evidence="1">The sequence shown here is derived from an EMBL/GenBank/DDBJ whole genome shotgun (WGS) entry which is preliminary data.</text>
</comment>
<keyword evidence="2" id="KW-1185">Reference proteome</keyword>
<protein>
    <submittedName>
        <fullName evidence="1">Uncharacterized protein</fullName>
    </submittedName>
</protein>
<dbReference type="Proteomes" id="UP000828390">
    <property type="component" value="Unassembled WGS sequence"/>
</dbReference>